<dbReference type="GO" id="GO:0046872">
    <property type="term" value="F:metal ion binding"/>
    <property type="evidence" value="ECO:0007669"/>
    <property type="project" value="UniProtKB-KW"/>
</dbReference>
<comment type="subunit">
    <text evidence="3">Homotrimer.</text>
</comment>
<dbReference type="EMBL" id="JAUPFM010000008">
    <property type="protein sequence ID" value="KAK2844312.1"/>
    <property type="molecule type" value="Genomic_DNA"/>
</dbReference>
<dbReference type="PANTHER" id="PTHR45713">
    <property type="entry name" value="FTP DOMAIN-CONTAINING PROTEIN"/>
    <property type="match status" value="1"/>
</dbReference>
<evidence type="ECO:0000313" key="9">
    <source>
        <dbReference type="EMBL" id="KAK2844312.1"/>
    </source>
</evidence>
<feature type="domain" description="F5/8 type C" evidence="8">
    <location>
        <begin position="444"/>
        <end position="588"/>
    </location>
</feature>
<keyword evidence="10" id="KW-1185">Reference proteome</keyword>
<dbReference type="PANTHER" id="PTHR45713:SF11">
    <property type="entry name" value="FUCOLECTIN TACHYLECTIN-4 PENTRAXIN-1 DOMAIN-CONTAINING PROTEIN"/>
    <property type="match status" value="1"/>
</dbReference>
<evidence type="ECO:0000256" key="5">
    <source>
        <dbReference type="ARBA" id="ARBA00022734"/>
    </source>
</evidence>
<evidence type="ECO:0000256" key="6">
    <source>
        <dbReference type="ARBA" id="ARBA00022837"/>
    </source>
</evidence>
<dbReference type="InterPro" id="IPR000421">
    <property type="entry name" value="FA58C"/>
</dbReference>
<organism evidence="9 10">
    <name type="scientific">Channa striata</name>
    <name type="common">Snakehead murrel</name>
    <name type="synonym">Ophicephalus striatus</name>
    <dbReference type="NCBI Taxonomy" id="64152"/>
    <lineage>
        <taxon>Eukaryota</taxon>
        <taxon>Metazoa</taxon>
        <taxon>Chordata</taxon>
        <taxon>Craniata</taxon>
        <taxon>Vertebrata</taxon>
        <taxon>Euteleostomi</taxon>
        <taxon>Actinopterygii</taxon>
        <taxon>Neopterygii</taxon>
        <taxon>Teleostei</taxon>
        <taxon>Neoteleostei</taxon>
        <taxon>Acanthomorphata</taxon>
        <taxon>Anabantaria</taxon>
        <taxon>Anabantiformes</taxon>
        <taxon>Channoidei</taxon>
        <taxon>Channidae</taxon>
        <taxon>Channa</taxon>
    </lineage>
</organism>
<dbReference type="Gene3D" id="2.60.120.260">
    <property type="entry name" value="Galactose-binding domain-like"/>
    <property type="match status" value="7"/>
</dbReference>
<evidence type="ECO:0000256" key="1">
    <source>
        <dbReference type="ARBA" id="ARBA00002219"/>
    </source>
</evidence>
<comment type="function">
    <text evidence="1">Acts as a defensive agent. Recognizes blood group fucosylated oligosaccharides including A, B, H and Lewis B-type antigens. Does not recognize Lewis A antigen and has low affinity for monovalent haptens.</text>
</comment>
<dbReference type="GO" id="GO:0001868">
    <property type="term" value="P:regulation of complement activation, lectin pathway"/>
    <property type="evidence" value="ECO:0007669"/>
    <property type="project" value="UniProtKB-ARBA"/>
</dbReference>
<gene>
    <name evidence="9" type="ORF">Q5P01_010971</name>
</gene>
<evidence type="ECO:0000256" key="7">
    <source>
        <dbReference type="ARBA" id="ARBA00023157"/>
    </source>
</evidence>
<dbReference type="AlphaFoldDB" id="A0AA88MWM5"/>
<keyword evidence="5" id="KW-0430">Lectin</keyword>
<dbReference type="PROSITE" id="PS50022">
    <property type="entry name" value="FA58C_3"/>
    <property type="match status" value="1"/>
</dbReference>
<dbReference type="InterPro" id="IPR008979">
    <property type="entry name" value="Galactose-bd-like_sf"/>
</dbReference>
<dbReference type="SUPFAM" id="SSF49785">
    <property type="entry name" value="Galactose-binding domain-like"/>
    <property type="match status" value="6"/>
</dbReference>
<sequence>MTTSLTYDLQIVIAISVAMSPTSYINIAKGGKVTQSSLYGDAVPQRAIDGNRASNREEGSCAHTQKDLNPWWRLDLCSRLKSKLSPSPTEKTAALKGSMELRSTCAVISTIEAGVSKTFDCNGMEGQYVNVVIAGKQEFLTLCEVEVTGHPSNNTAPTETNIATVGKVTQSSLYGDAVPQLAIDGNRASNREEGSCAHTQKDLNPWWRLDLLQPFKIKTVTITNRKDCCSERLNGAEIHVGNSLYDNGNANPVCAVISSIDAGASKTFDCNGMEGQFVNVVIPGKQEFLTLCEVEVTGQPSNINIAKCGKVTQSSLYGDAVPERAIDGNRASNREEGSCAHTQKDLNPWWRLDLLEPFKIKTVTITNREDCCSERLNGAEIRVGNSLDNDGNANPVCAVISSIEAGASKTFDCNGMEGQFVNVVIPGKQEFLTLCEVEVTGHPSNNSDINIAKGGKVTQSSLYGDAVPQRAIDGNRASKWKEHSCAHTQKDLNPWWRLDLLQPFKIKTVTITNREDCCSERLNGAEIRIGNSLDNNGNVNPVCTVISSIPAGSSQNFDCHGMEGQYVNIVIPGMQQYLTLCEVEVFGGKVSQSSVFENAIPEKAIDGNRASKWVEGSCTHTQHDQNPWWRLDLLKTYQIKTVTITNRQDCCPERLFGAEIRIGNSLSDNGNINPRCAVISSIEAGDSKTFDCNGMEGQYVNIVIPGRQEYLTLCEVEVTGQPASVNIAKGGKVSQSSVLENAIPEKAIDGNRASNWVEGSCAHTQDDFSPWWRLDLLKKYNIHAVTITNRKDCCAQRLNGAEIHIGNSLADNGNTNPVCTVISSIPAGTSQTFVCNAMEGRYINIVIHGKQQFLTLCEVEVFGTVSNTSHEDICG</sequence>
<dbReference type="Proteomes" id="UP001187415">
    <property type="component" value="Unassembled WGS sequence"/>
</dbReference>
<evidence type="ECO:0000256" key="3">
    <source>
        <dbReference type="ARBA" id="ARBA00011233"/>
    </source>
</evidence>
<reference evidence="9" key="1">
    <citation type="submission" date="2023-07" db="EMBL/GenBank/DDBJ databases">
        <title>Chromosome-level Genome Assembly of Striped Snakehead (Channa striata).</title>
        <authorList>
            <person name="Liu H."/>
        </authorList>
    </citation>
    <scope>NUCLEOTIDE SEQUENCE</scope>
    <source>
        <strain evidence="9">Gz</strain>
        <tissue evidence="9">Muscle</tissue>
    </source>
</reference>
<keyword evidence="7" id="KW-1015">Disulfide bond</keyword>
<name>A0AA88MWM5_CHASR</name>
<comment type="similarity">
    <text evidence="2">Belongs to the fucolectin family.</text>
</comment>
<dbReference type="GO" id="GO:0010185">
    <property type="term" value="P:regulation of cellular defense response"/>
    <property type="evidence" value="ECO:0007669"/>
    <property type="project" value="UniProtKB-ARBA"/>
</dbReference>
<proteinExistence type="inferred from homology"/>
<keyword evidence="6" id="KW-0106">Calcium</keyword>
<protein>
    <recommendedName>
        <fullName evidence="8">F5/8 type C domain-containing protein</fullName>
    </recommendedName>
</protein>
<evidence type="ECO:0000256" key="4">
    <source>
        <dbReference type="ARBA" id="ARBA00022723"/>
    </source>
</evidence>
<accession>A0AA88MWM5</accession>
<evidence type="ECO:0000313" key="10">
    <source>
        <dbReference type="Proteomes" id="UP001187415"/>
    </source>
</evidence>
<dbReference type="InterPro" id="IPR051941">
    <property type="entry name" value="BG_Antigen-Binding_Lectin"/>
</dbReference>
<dbReference type="SMART" id="SM00607">
    <property type="entry name" value="FTP"/>
    <property type="match status" value="6"/>
</dbReference>
<dbReference type="Pfam" id="PF22633">
    <property type="entry name" value="F5_F8_type_C_2"/>
    <property type="match status" value="5"/>
</dbReference>
<dbReference type="GO" id="GO:0042806">
    <property type="term" value="F:fucose binding"/>
    <property type="evidence" value="ECO:0007669"/>
    <property type="project" value="UniProtKB-ARBA"/>
</dbReference>
<evidence type="ECO:0000256" key="2">
    <source>
        <dbReference type="ARBA" id="ARBA00010147"/>
    </source>
</evidence>
<comment type="caution">
    <text evidence="9">The sequence shown here is derived from an EMBL/GenBank/DDBJ whole genome shotgun (WGS) entry which is preliminary data.</text>
</comment>
<evidence type="ECO:0000259" key="8">
    <source>
        <dbReference type="PROSITE" id="PS50022"/>
    </source>
</evidence>
<dbReference type="InterPro" id="IPR006585">
    <property type="entry name" value="FTP1"/>
</dbReference>
<keyword evidence="4" id="KW-0479">Metal-binding</keyword>